<sequence length="135" mass="13965">MTASEDCRILVDPAAGPDAGTTLEAAGAPSVGEVAEALEAVLAVLPEAEVVGLVVGGIRIGATSRAYLDAAFGLRAGRGETGDAAGMTLPGPGHFRLLRYQCSRSGCPRAVVRMYHDEEHPPVCPEHRTAMELLA</sequence>
<dbReference type="RefSeq" id="WP_344662230.1">
    <property type="nucleotide sequence ID" value="NZ_BAAAQM010000069.1"/>
</dbReference>
<proteinExistence type="predicted"/>
<evidence type="ECO:0000313" key="1">
    <source>
        <dbReference type="EMBL" id="GAA2000735.1"/>
    </source>
</evidence>
<dbReference type="Proteomes" id="UP001499854">
    <property type="component" value="Unassembled WGS sequence"/>
</dbReference>
<protein>
    <submittedName>
        <fullName evidence="1">Uncharacterized protein</fullName>
    </submittedName>
</protein>
<keyword evidence="2" id="KW-1185">Reference proteome</keyword>
<accession>A0ABP5EN80</accession>
<dbReference type="EMBL" id="BAAAQM010000069">
    <property type="protein sequence ID" value="GAA2000735.1"/>
    <property type="molecule type" value="Genomic_DNA"/>
</dbReference>
<gene>
    <name evidence="1" type="ORF">GCM10009838_77890</name>
</gene>
<name>A0ABP5EN80_9ACTN</name>
<comment type="caution">
    <text evidence="1">The sequence shown here is derived from an EMBL/GenBank/DDBJ whole genome shotgun (WGS) entry which is preliminary data.</text>
</comment>
<organism evidence="1 2">
    <name type="scientific">Catenulispora subtropica</name>
    <dbReference type="NCBI Taxonomy" id="450798"/>
    <lineage>
        <taxon>Bacteria</taxon>
        <taxon>Bacillati</taxon>
        <taxon>Actinomycetota</taxon>
        <taxon>Actinomycetes</taxon>
        <taxon>Catenulisporales</taxon>
        <taxon>Catenulisporaceae</taxon>
        <taxon>Catenulispora</taxon>
    </lineage>
</organism>
<reference evidence="2" key="1">
    <citation type="journal article" date="2019" name="Int. J. Syst. Evol. Microbiol.">
        <title>The Global Catalogue of Microorganisms (GCM) 10K type strain sequencing project: providing services to taxonomists for standard genome sequencing and annotation.</title>
        <authorList>
            <consortium name="The Broad Institute Genomics Platform"/>
            <consortium name="The Broad Institute Genome Sequencing Center for Infectious Disease"/>
            <person name="Wu L."/>
            <person name="Ma J."/>
        </authorList>
    </citation>
    <scope>NUCLEOTIDE SEQUENCE [LARGE SCALE GENOMIC DNA]</scope>
    <source>
        <strain evidence="2">JCM 16013</strain>
    </source>
</reference>
<evidence type="ECO:0000313" key="2">
    <source>
        <dbReference type="Proteomes" id="UP001499854"/>
    </source>
</evidence>